<dbReference type="GO" id="GO:0016887">
    <property type="term" value="F:ATP hydrolysis activity"/>
    <property type="evidence" value="ECO:0007669"/>
    <property type="project" value="InterPro"/>
</dbReference>
<keyword evidence="5 13" id="KW-0479">Metal-binding</keyword>
<dbReference type="Proteomes" id="UP000291469">
    <property type="component" value="Chromosome"/>
</dbReference>
<keyword evidence="7" id="KW-0813">Transport</keyword>
<evidence type="ECO:0000256" key="1">
    <source>
        <dbReference type="ARBA" id="ARBA00004651"/>
    </source>
</evidence>
<dbReference type="InterPro" id="IPR018303">
    <property type="entry name" value="ATPase_P-typ_P_site"/>
</dbReference>
<dbReference type="Pfam" id="PF00403">
    <property type="entry name" value="HMA"/>
    <property type="match status" value="1"/>
</dbReference>
<comment type="subcellular location">
    <subcellularLocation>
        <location evidence="1">Cell membrane</location>
        <topology evidence="1">Multi-pass membrane protein</topology>
    </subcellularLocation>
</comment>
<evidence type="ECO:0000313" key="17">
    <source>
        <dbReference type="Proteomes" id="UP000291469"/>
    </source>
</evidence>
<dbReference type="InterPro" id="IPR036412">
    <property type="entry name" value="HAD-like_sf"/>
</dbReference>
<keyword evidence="11" id="KW-0186">Copper</keyword>
<dbReference type="SUPFAM" id="SSF81660">
    <property type="entry name" value="Metal cation-transporting ATPase, ATP-binding domain N"/>
    <property type="match status" value="1"/>
</dbReference>
<dbReference type="KEGG" id="erz:ER308_20285"/>
<dbReference type="Gene3D" id="3.30.70.100">
    <property type="match status" value="1"/>
</dbReference>
<evidence type="ECO:0000256" key="13">
    <source>
        <dbReference type="RuleBase" id="RU362081"/>
    </source>
</evidence>
<feature type="transmembrane region" description="Helical" evidence="13">
    <location>
        <begin position="359"/>
        <end position="380"/>
    </location>
</feature>
<dbReference type="PRINTS" id="PR00943">
    <property type="entry name" value="CUATPASE"/>
</dbReference>
<evidence type="ECO:0000256" key="6">
    <source>
        <dbReference type="ARBA" id="ARBA00022741"/>
    </source>
</evidence>
<feature type="transmembrane region" description="Helical" evidence="13">
    <location>
        <begin position="178"/>
        <end position="200"/>
    </location>
</feature>
<dbReference type="SUPFAM" id="SSF55008">
    <property type="entry name" value="HMA, heavy metal-associated domain"/>
    <property type="match status" value="1"/>
</dbReference>
<dbReference type="SFLD" id="SFLDS00003">
    <property type="entry name" value="Haloacid_Dehalogenase"/>
    <property type="match status" value="1"/>
</dbReference>
<keyword evidence="6 13" id="KW-0547">Nucleotide-binding</keyword>
<feature type="transmembrane region" description="Helical" evidence="13">
    <location>
        <begin position="732"/>
        <end position="750"/>
    </location>
</feature>
<evidence type="ECO:0000256" key="9">
    <source>
        <dbReference type="ARBA" id="ARBA00022967"/>
    </source>
</evidence>
<dbReference type="SFLD" id="SFLDF00027">
    <property type="entry name" value="p-type_atpase"/>
    <property type="match status" value="1"/>
</dbReference>
<evidence type="ECO:0000256" key="11">
    <source>
        <dbReference type="ARBA" id="ARBA00023008"/>
    </source>
</evidence>
<reference evidence="16 17" key="1">
    <citation type="submission" date="2019-01" db="EMBL/GenBank/DDBJ databases">
        <title>Egibacter rhizosphaerae EGI 80759T.</title>
        <authorList>
            <person name="Chen D.-D."/>
            <person name="Tian Y."/>
            <person name="Jiao J.-Y."/>
            <person name="Zhang X.-T."/>
            <person name="Zhang Y.-G."/>
            <person name="Zhang Y."/>
            <person name="Xiao M."/>
            <person name="Shu W.-S."/>
            <person name="Li W.-J."/>
        </authorList>
    </citation>
    <scope>NUCLEOTIDE SEQUENCE [LARGE SCALE GENOMIC DNA]</scope>
    <source>
        <strain evidence="16 17">EGI 80759</strain>
    </source>
</reference>
<dbReference type="InterPro" id="IPR017969">
    <property type="entry name" value="Heavy-metal-associated_CS"/>
</dbReference>
<feature type="domain" description="HMA" evidence="15">
    <location>
        <begin position="22"/>
        <end position="87"/>
    </location>
</feature>
<keyword evidence="7" id="KW-0406">Ion transport</keyword>
<dbReference type="NCBIfam" id="TIGR01494">
    <property type="entry name" value="ATPase_P-type"/>
    <property type="match status" value="2"/>
</dbReference>
<keyword evidence="12 13" id="KW-0472">Membrane</keyword>
<dbReference type="SFLD" id="SFLDG00002">
    <property type="entry name" value="C1.7:_P-type_atpase_like"/>
    <property type="match status" value="1"/>
</dbReference>
<dbReference type="InterPro" id="IPR008250">
    <property type="entry name" value="ATPase_P-typ_transduc_dom_A_sf"/>
</dbReference>
<feature type="region of interest" description="Disordered" evidence="14">
    <location>
        <begin position="1"/>
        <end position="23"/>
    </location>
</feature>
<dbReference type="GO" id="GO:0005524">
    <property type="term" value="F:ATP binding"/>
    <property type="evidence" value="ECO:0007669"/>
    <property type="project" value="UniProtKB-UniRule"/>
</dbReference>
<dbReference type="CDD" id="cd00371">
    <property type="entry name" value="HMA"/>
    <property type="match status" value="1"/>
</dbReference>
<keyword evidence="7" id="KW-0187">Copper transport</keyword>
<keyword evidence="4 13" id="KW-0812">Transmembrane</keyword>
<evidence type="ECO:0000256" key="5">
    <source>
        <dbReference type="ARBA" id="ARBA00022723"/>
    </source>
</evidence>
<dbReference type="Pfam" id="PF00122">
    <property type="entry name" value="E1-E2_ATPase"/>
    <property type="match status" value="1"/>
</dbReference>
<feature type="transmembrane region" description="Helical" evidence="13">
    <location>
        <begin position="146"/>
        <end position="166"/>
    </location>
</feature>
<dbReference type="FunFam" id="2.70.150.10:FF:000020">
    <property type="entry name" value="Copper-exporting P-type ATPase A"/>
    <property type="match status" value="1"/>
</dbReference>
<dbReference type="AlphaFoldDB" id="A0A411YKD1"/>
<evidence type="ECO:0000256" key="10">
    <source>
        <dbReference type="ARBA" id="ARBA00022989"/>
    </source>
</evidence>
<dbReference type="Pfam" id="PF00702">
    <property type="entry name" value="Hydrolase"/>
    <property type="match status" value="1"/>
</dbReference>
<keyword evidence="9" id="KW-1278">Translocase</keyword>
<dbReference type="PANTHER" id="PTHR43520">
    <property type="entry name" value="ATP7, ISOFORM B"/>
    <property type="match status" value="1"/>
</dbReference>
<proteinExistence type="inferred from homology"/>
<dbReference type="InterPro" id="IPR044492">
    <property type="entry name" value="P_typ_ATPase_HD_dom"/>
</dbReference>
<dbReference type="GO" id="GO:0055070">
    <property type="term" value="P:copper ion homeostasis"/>
    <property type="evidence" value="ECO:0007669"/>
    <property type="project" value="TreeGrafter"/>
</dbReference>
<feature type="transmembrane region" description="Helical" evidence="13">
    <location>
        <begin position="119"/>
        <end position="140"/>
    </location>
</feature>
<keyword evidence="10 13" id="KW-1133">Transmembrane helix</keyword>
<evidence type="ECO:0000259" key="15">
    <source>
        <dbReference type="PROSITE" id="PS50846"/>
    </source>
</evidence>
<dbReference type="NCBIfam" id="TIGR01525">
    <property type="entry name" value="ATPase-IB_hvy"/>
    <property type="match status" value="1"/>
</dbReference>
<evidence type="ECO:0000256" key="12">
    <source>
        <dbReference type="ARBA" id="ARBA00023136"/>
    </source>
</evidence>
<name>A0A411YKD1_9ACTN</name>
<dbReference type="GO" id="GO:0005507">
    <property type="term" value="F:copper ion binding"/>
    <property type="evidence" value="ECO:0007669"/>
    <property type="project" value="TreeGrafter"/>
</dbReference>
<evidence type="ECO:0000256" key="3">
    <source>
        <dbReference type="ARBA" id="ARBA00022475"/>
    </source>
</evidence>
<dbReference type="Gene3D" id="3.40.50.1000">
    <property type="entry name" value="HAD superfamily/HAD-like"/>
    <property type="match status" value="1"/>
</dbReference>
<dbReference type="InterPro" id="IPR023214">
    <property type="entry name" value="HAD_sf"/>
</dbReference>
<evidence type="ECO:0000256" key="8">
    <source>
        <dbReference type="ARBA" id="ARBA00022840"/>
    </source>
</evidence>
<dbReference type="SUPFAM" id="SSF56784">
    <property type="entry name" value="HAD-like"/>
    <property type="match status" value="1"/>
</dbReference>
<dbReference type="CDD" id="cd02094">
    <property type="entry name" value="P-type_ATPase_Cu-like"/>
    <property type="match status" value="1"/>
</dbReference>
<dbReference type="PRINTS" id="PR00942">
    <property type="entry name" value="CUATPASEI"/>
</dbReference>
<evidence type="ECO:0000256" key="7">
    <source>
        <dbReference type="ARBA" id="ARBA00022796"/>
    </source>
</evidence>
<feature type="transmembrane region" description="Helical" evidence="13">
    <location>
        <begin position="706"/>
        <end position="726"/>
    </location>
</feature>
<sequence length="757" mass="77634">MTPTPPSPTSQGHDAAPDGAGDALDLPVRGMTCGSCAARVQRILERQDGIARADVNYATGLAHVSLDGPVDTAQLADAVERIGYELDPTGGTAPEGDGEHEGSAADHEAELARYWRLRAAVALPLAAVVVVISMGFMAALEASPALQWTVAGLTVPVQFWAGWPFIVEAARRARHLTANMDTLIAIGTLAAFGFSSVELVTGGGELYFEVAAGIVAFLALGRYFEARAKSRAGSALRALAELGAKEARRVTPDGREELVPAEQVAVGDRLRVRPGEKVPTDGTVVDGASAVDESMLTGESVPVDKHPGDRVASATLNTSGALEIEATAVGSDTALAQITRLVTEAQAGKAPVQRLADRISAVFVPAVIVVAALTFGAWWLVAANPVGGLIAAVAVLIIACPCALGLATPTAIMVGTGRGADLGILIKSVEVLEQTRRITTVVLDKTGTLTTGRMAVQEVVATSGEEEAVLGVAAAVEASSEHPIGAAISDAAQSRGVATAAVRDFDARAGYGVTARLDGRIAGGPAEGTQVWVGRRKLMAEAGLGVDEPLEEAMDRLEATGQTAVLVGWDGEARGVIGVADTLKDGAAEAIRALRELDLDVVMITGDQSRTAEAVAGQVGIDRVLAEVLPQDKVAEIASLQGAGERVAMVGDGVNDAPALVQADLGIAIGTGTDVAIESGDLTLLRGDLAGVPAAIRLSRRTYRTIAQNLGWAFGYNTAAIPLAAVGLLNPLIAGAAMALSSVSVVANALRLRRFTG</sequence>
<dbReference type="InterPro" id="IPR001757">
    <property type="entry name" value="P_typ_ATPase"/>
</dbReference>
<keyword evidence="17" id="KW-1185">Reference proteome</keyword>
<dbReference type="InterPro" id="IPR023299">
    <property type="entry name" value="ATPase_P-typ_cyto_dom_N"/>
</dbReference>
<dbReference type="SUPFAM" id="SSF81665">
    <property type="entry name" value="Calcium ATPase, transmembrane domain M"/>
    <property type="match status" value="1"/>
</dbReference>
<dbReference type="InterPro" id="IPR036163">
    <property type="entry name" value="HMA_dom_sf"/>
</dbReference>
<keyword evidence="3 13" id="KW-1003">Cell membrane</keyword>
<dbReference type="PROSITE" id="PS01047">
    <property type="entry name" value="HMA_1"/>
    <property type="match status" value="1"/>
</dbReference>
<dbReference type="PRINTS" id="PR00119">
    <property type="entry name" value="CATATPASE"/>
</dbReference>
<dbReference type="PROSITE" id="PS00154">
    <property type="entry name" value="ATPASE_E1_E2"/>
    <property type="match status" value="1"/>
</dbReference>
<dbReference type="Gene3D" id="2.70.150.10">
    <property type="entry name" value="Calcium-transporting ATPase, cytoplasmic transduction domain A"/>
    <property type="match status" value="1"/>
</dbReference>
<dbReference type="GO" id="GO:0043682">
    <property type="term" value="F:P-type divalent copper transporter activity"/>
    <property type="evidence" value="ECO:0007669"/>
    <property type="project" value="TreeGrafter"/>
</dbReference>
<accession>A0A411YKD1</accession>
<dbReference type="InterPro" id="IPR023298">
    <property type="entry name" value="ATPase_P-typ_TM_dom_sf"/>
</dbReference>
<comment type="similarity">
    <text evidence="2 13">Belongs to the cation transport ATPase (P-type) (TC 3.A.3) family. Type IB subfamily.</text>
</comment>
<dbReference type="Gene3D" id="3.40.1110.10">
    <property type="entry name" value="Calcium-transporting ATPase, cytoplasmic domain N"/>
    <property type="match status" value="1"/>
</dbReference>
<evidence type="ECO:0000256" key="4">
    <source>
        <dbReference type="ARBA" id="ARBA00022692"/>
    </source>
</evidence>
<organism evidence="16 17">
    <name type="scientific">Egibacter rhizosphaerae</name>
    <dbReference type="NCBI Taxonomy" id="1670831"/>
    <lineage>
        <taxon>Bacteria</taxon>
        <taxon>Bacillati</taxon>
        <taxon>Actinomycetota</taxon>
        <taxon>Nitriliruptoria</taxon>
        <taxon>Egibacterales</taxon>
        <taxon>Egibacteraceae</taxon>
        <taxon>Egibacter</taxon>
    </lineage>
</organism>
<dbReference type="EMBL" id="CP036402">
    <property type="protein sequence ID" value="QBI21674.1"/>
    <property type="molecule type" value="Genomic_DNA"/>
</dbReference>
<protein>
    <submittedName>
        <fullName evidence="16">Copper-translocating P-type ATPase</fullName>
    </submittedName>
</protein>
<keyword evidence="8 13" id="KW-0067">ATP-binding</keyword>
<dbReference type="PROSITE" id="PS50846">
    <property type="entry name" value="HMA_2"/>
    <property type="match status" value="1"/>
</dbReference>
<dbReference type="InterPro" id="IPR006121">
    <property type="entry name" value="HMA_dom"/>
</dbReference>
<dbReference type="PANTHER" id="PTHR43520:SF8">
    <property type="entry name" value="P-TYPE CU(+) TRANSPORTER"/>
    <property type="match status" value="1"/>
</dbReference>
<dbReference type="OrthoDB" id="7059309at2"/>
<evidence type="ECO:0000256" key="2">
    <source>
        <dbReference type="ARBA" id="ARBA00006024"/>
    </source>
</evidence>
<dbReference type="SUPFAM" id="SSF81653">
    <property type="entry name" value="Calcium ATPase, transduction domain A"/>
    <property type="match status" value="1"/>
</dbReference>
<gene>
    <name evidence="16" type="ORF">ER308_20285</name>
</gene>
<dbReference type="RefSeq" id="WP_131156666.1">
    <property type="nucleotide sequence ID" value="NZ_CP036402.1"/>
</dbReference>
<dbReference type="InterPro" id="IPR059000">
    <property type="entry name" value="ATPase_P-type_domA"/>
</dbReference>
<feature type="transmembrane region" description="Helical" evidence="13">
    <location>
        <begin position="206"/>
        <end position="224"/>
    </location>
</feature>
<feature type="transmembrane region" description="Helical" evidence="13">
    <location>
        <begin position="386"/>
        <end position="408"/>
    </location>
</feature>
<dbReference type="InterPro" id="IPR027256">
    <property type="entry name" value="P-typ_ATPase_IB"/>
</dbReference>
<evidence type="ECO:0000256" key="14">
    <source>
        <dbReference type="SAM" id="MobiDB-lite"/>
    </source>
</evidence>
<dbReference type="GO" id="GO:0005886">
    <property type="term" value="C:plasma membrane"/>
    <property type="evidence" value="ECO:0007669"/>
    <property type="project" value="UniProtKB-SubCell"/>
</dbReference>
<evidence type="ECO:0000313" key="16">
    <source>
        <dbReference type="EMBL" id="QBI21674.1"/>
    </source>
</evidence>